<feature type="transmembrane region" description="Helical" evidence="7">
    <location>
        <begin position="116"/>
        <end position="133"/>
    </location>
</feature>
<evidence type="ECO:0000259" key="8">
    <source>
        <dbReference type="PROSITE" id="PS51379"/>
    </source>
</evidence>
<dbReference type="PROSITE" id="PS51379">
    <property type="entry name" value="4FE4S_FER_2"/>
    <property type="match status" value="2"/>
</dbReference>
<evidence type="ECO:0000256" key="6">
    <source>
        <dbReference type="ARBA" id="ARBA00023014"/>
    </source>
</evidence>
<feature type="transmembrane region" description="Helical" evidence="7">
    <location>
        <begin position="168"/>
        <end position="185"/>
    </location>
</feature>
<reference evidence="9 10" key="1">
    <citation type="submission" date="2018-06" db="EMBL/GenBank/DDBJ databases">
        <title>Extensive metabolic versatility and redundancy in microbially diverse, dynamic hydrothermal sediments.</title>
        <authorList>
            <person name="Dombrowski N."/>
            <person name="Teske A."/>
            <person name="Baker B.J."/>
        </authorList>
    </citation>
    <scope>NUCLEOTIDE SEQUENCE [LARGE SCALE GENOMIC DNA]</scope>
    <source>
        <strain evidence="9">B36_G15</strain>
    </source>
</reference>
<accession>A0A660SGN5</accession>
<evidence type="ECO:0000256" key="2">
    <source>
        <dbReference type="ARBA" id="ARBA00022485"/>
    </source>
</evidence>
<keyword evidence="7" id="KW-0812">Transmembrane</keyword>
<keyword evidence="1" id="KW-0813">Transport</keyword>
<evidence type="ECO:0000256" key="3">
    <source>
        <dbReference type="ARBA" id="ARBA00022723"/>
    </source>
</evidence>
<evidence type="ECO:0000313" key="9">
    <source>
        <dbReference type="EMBL" id="RKX69742.1"/>
    </source>
</evidence>
<keyword evidence="7" id="KW-0472">Membrane</keyword>
<keyword evidence="6" id="KW-0411">Iron-sulfur</keyword>
<dbReference type="PANTHER" id="PTHR30176:SF3">
    <property type="entry name" value="FERREDOXIN-TYPE PROTEIN NAPH"/>
    <property type="match status" value="1"/>
</dbReference>
<dbReference type="Pfam" id="PF00037">
    <property type="entry name" value="Fer4"/>
    <property type="match status" value="1"/>
</dbReference>
<protein>
    <recommendedName>
        <fullName evidence="8">4Fe-4S ferredoxin-type domain-containing protein</fullName>
    </recommendedName>
</protein>
<dbReference type="InterPro" id="IPR017900">
    <property type="entry name" value="4Fe4S_Fe_S_CS"/>
</dbReference>
<dbReference type="InterPro" id="IPR017896">
    <property type="entry name" value="4Fe4S_Fe-S-bd"/>
</dbReference>
<evidence type="ECO:0000256" key="5">
    <source>
        <dbReference type="ARBA" id="ARBA00023004"/>
    </source>
</evidence>
<dbReference type="EMBL" id="QNBE01000068">
    <property type="protein sequence ID" value="RKX69742.1"/>
    <property type="molecule type" value="Genomic_DNA"/>
</dbReference>
<keyword evidence="3" id="KW-0479">Metal-binding</keyword>
<evidence type="ECO:0000256" key="7">
    <source>
        <dbReference type="SAM" id="Phobius"/>
    </source>
</evidence>
<evidence type="ECO:0000256" key="1">
    <source>
        <dbReference type="ARBA" id="ARBA00022448"/>
    </source>
</evidence>
<keyword evidence="7" id="KW-1133">Transmembrane helix</keyword>
<feature type="domain" description="4Fe-4S ferredoxin-type" evidence="8">
    <location>
        <begin position="211"/>
        <end position="240"/>
    </location>
</feature>
<keyword evidence="4" id="KW-0249">Electron transport</keyword>
<name>A0A660SGN5_UNCW3</name>
<dbReference type="PROSITE" id="PS00198">
    <property type="entry name" value="4FE4S_FER_1"/>
    <property type="match status" value="2"/>
</dbReference>
<dbReference type="PANTHER" id="PTHR30176">
    <property type="entry name" value="FERREDOXIN-TYPE PROTEIN NAPH"/>
    <property type="match status" value="1"/>
</dbReference>
<sequence>MRRWIIQTIAFFAGNHYFQSIIRNEGFYQGPLKRFCFPYFTCYSCPLAVASCPLGSIQHFLSLQLIPFYVIGFLGLIGVFIGRMVCGYLCPIGFLQDILYRIKSFKFKIPNWLANLKYVFLFGLVVIGAYLTAEPAFCKICPVGSTQAGIPLVLWDPFQSSLRPLIGWHYYFKVSIFALFLLLIISSRRFFCRVMCPLGAIYSLFNRFSILQLRVNKDKCIECNSCELLCPMGIKVYQQPNQADCIRCFECVKKCPTKAVYVGW</sequence>
<feature type="transmembrane region" description="Helical" evidence="7">
    <location>
        <begin position="68"/>
        <end position="95"/>
    </location>
</feature>
<dbReference type="InterPro" id="IPR051684">
    <property type="entry name" value="Electron_Trans/Redox"/>
</dbReference>
<dbReference type="Proteomes" id="UP000268469">
    <property type="component" value="Unassembled WGS sequence"/>
</dbReference>
<organism evidence="9 10">
    <name type="scientific">candidate division WOR-3 bacterium</name>
    <dbReference type="NCBI Taxonomy" id="2052148"/>
    <lineage>
        <taxon>Bacteria</taxon>
        <taxon>Bacteria division WOR-3</taxon>
    </lineage>
</organism>
<dbReference type="GO" id="GO:0046872">
    <property type="term" value="F:metal ion binding"/>
    <property type="evidence" value="ECO:0007669"/>
    <property type="project" value="UniProtKB-KW"/>
</dbReference>
<dbReference type="AlphaFoldDB" id="A0A660SGN5"/>
<keyword evidence="5" id="KW-0408">Iron</keyword>
<keyword evidence="2" id="KW-0004">4Fe-4S</keyword>
<feature type="domain" description="4Fe-4S ferredoxin-type" evidence="8">
    <location>
        <begin position="241"/>
        <end position="264"/>
    </location>
</feature>
<dbReference type="GO" id="GO:0051539">
    <property type="term" value="F:4 iron, 4 sulfur cluster binding"/>
    <property type="evidence" value="ECO:0007669"/>
    <property type="project" value="UniProtKB-KW"/>
</dbReference>
<evidence type="ECO:0000313" key="10">
    <source>
        <dbReference type="Proteomes" id="UP000268469"/>
    </source>
</evidence>
<dbReference type="SUPFAM" id="SSF54862">
    <property type="entry name" value="4Fe-4S ferredoxins"/>
    <property type="match status" value="1"/>
</dbReference>
<dbReference type="Pfam" id="PF12801">
    <property type="entry name" value="Fer4_5"/>
    <property type="match status" value="3"/>
</dbReference>
<proteinExistence type="predicted"/>
<dbReference type="Gene3D" id="3.30.70.20">
    <property type="match status" value="1"/>
</dbReference>
<dbReference type="GO" id="GO:0005886">
    <property type="term" value="C:plasma membrane"/>
    <property type="evidence" value="ECO:0007669"/>
    <property type="project" value="TreeGrafter"/>
</dbReference>
<gene>
    <name evidence="9" type="ORF">DRP53_07265</name>
</gene>
<comment type="caution">
    <text evidence="9">The sequence shown here is derived from an EMBL/GenBank/DDBJ whole genome shotgun (WGS) entry which is preliminary data.</text>
</comment>
<evidence type="ECO:0000256" key="4">
    <source>
        <dbReference type="ARBA" id="ARBA00022982"/>
    </source>
</evidence>